<gene>
    <name evidence="2" type="ORF">ACFQ5X_28550</name>
</gene>
<keyword evidence="3" id="KW-1185">Reference proteome</keyword>
<accession>A0ABW3XJK1</accession>
<dbReference type="InterPro" id="IPR000073">
    <property type="entry name" value="AB_hydrolase_1"/>
</dbReference>
<dbReference type="PANTHER" id="PTHR45763:SF46">
    <property type="entry name" value="AB HYDROLASE-1 DOMAIN-CONTAINING PROTEIN"/>
    <property type="match status" value="1"/>
</dbReference>
<dbReference type="Pfam" id="PF00561">
    <property type="entry name" value="Abhydrolase_1"/>
    <property type="match status" value="1"/>
</dbReference>
<name>A0ABW3XJK1_9ACTN</name>
<evidence type="ECO:0000259" key="1">
    <source>
        <dbReference type="Pfam" id="PF00561"/>
    </source>
</evidence>
<organism evidence="2 3">
    <name type="scientific">Streptomyces kaempferi</name>
    <dbReference type="NCBI Taxonomy" id="333725"/>
    <lineage>
        <taxon>Bacteria</taxon>
        <taxon>Bacillati</taxon>
        <taxon>Actinomycetota</taxon>
        <taxon>Actinomycetes</taxon>
        <taxon>Kitasatosporales</taxon>
        <taxon>Streptomycetaceae</taxon>
        <taxon>Streptomyces</taxon>
    </lineage>
</organism>
<dbReference type="GO" id="GO:0016787">
    <property type="term" value="F:hydrolase activity"/>
    <property type="evidence" value="ECO:0007669"/>
    <property type="project" value="UniProtKB-KW"/>
</dbReference>
<sequence length="287" mass="30012">MSEAMGTGVTESELELADGRRLHVHDTGADGSDRLTVLWHHGTPNIGAPPEPLFAASERLGIRWVSYDRPGYGGSTPLPGRNVASAAADVTRIADALGIGRFALMGHSGGGTHALACAALLPERVLGTVSVAGPAPFGAEGLDWFAGMNDAGRASLTAAVAGREEKARHEAEATYDPAMFTAADHAALAGEWSWFHEVVGPAVEAGPGGLIDDDLAYVGAWGCDPRSITGPVLLLHGGEDRVVPSSHSEWLASRCPRSELRLHPADGHISVLRHAVAALEWLGRLRP</sequence>
<comment type="caution">
    <text evidence="2">The sequence shown here is derived from an EMBL/GenBank/DDBJ whole genome shotgun (WGS) entry which is preliminary data.</text>
</comment>
<keyword evidence="2" id="KW-0378">Hydrolase</keyword>
<dbReference type="InterPro" id="IPR029058">
    <property type="entry name" value="AB_hydrolase_fold"/>
</dbReference>
<dbReference type="PANTHER" id="PTHR45763">
    <property type="entry name" value="HYDROLASE, ALPHA/BETA FOLD FAMILY PROTEIN, EXPRESSED-RELATED"/>
    <property type="match status" value="1"/>
</dbReference>
<protein>
    <submittedName>
        <fullName evidence="2">Alpha/beta fold hydrolase</fullName>
    </submittedName>
</protein>
<reference evidence="3" key="1">
    <citation type="journal article" date="2019" name="Int. J. Syst. Evol. Microbiol.">
        <title>The Global Catalogue of Microorganisms (GCM) 10K type strain sequencing project: providing services to taxonomists for standard genome sequencing and annotation.</title>
        <authorList>
            <consortium name="The Broad Institute Genomics Platform"/>
            <consortium name="The Broad Institute Genome Sequencing Center for Infectious Disease"/>
            <person name="Wu L."/>
            <person name="Ma J."/>
        </authorList>
    </citation>
    <scope>NUCLEOTIDE SEQUENCE [LARGE SCALE GENOMIC DNA]</scope>
    <source>
        <strain evidence="3">CGMCC 4.7020</strain>
    </source>
</reference>
<dbReference type="EMBL" id="JBHTMM010000042">
    <property type="protein sequence ID" value="MFD1309797.1"/>
    <property type="molecule type" value="Genomic_DNA"/>
</dbReference>
<dbReference type="RefSeq" id="WP_381235318.1">
    <property type="nucleotide sequence ID" value="NZ_JBHSKH010000023.1"/>
</dbReference>
<dbReference type="PRINTS" id="PR00111">
    <property type="entry name" value="ABHYDROLASE"/>
</dbReference>
<dbReference type="SUPFAM" id="SSF53474">
    <property type="entry name" value="alpha/beta-Hydrolases"/>
    <property type="match status" value="1"/>
</dbReference>
<evidence type="ECO:0000313" key="3">
    <source>
        <dbReference type="Proteomes" id="UP001597058"/>
    </source>
</evidence>
<evidence type="ECO:0000313" key="2">
    <source>
        <dbReference type="EMBL" id="MFD1309797.1"/>
    </source>
</evidence>
<dbReference type="Proteomes" id="UP001597058">
    <property type="component" value="Unassembled WGS sequence"/>
</dbReference>
<dbReference type="Gene3D" id="3.40.50.1820">
    <property type="entry name" value="alpha/beta hydrolase"/>
    <property type="match status" value="1"/>
</dbReference>
<feature type="domain" description="AB hydrolase-1" evidence="1">
    <location>
        <begin position="37"/>
        <end position="273"/>
    </location>
</feature>
<proteinExistence type="predicted"/>